<dbReference type="InterPro" id="IPR043128">
    <property type="entry name" value="Rev_trsase/Diguanyl_cyclase"/>
</dbReference>
<dbReference type="InterPro" id="IPR000160">
    <property type="entry name" value="GGDEF_dom"/>
</dbReference>
<dbReference type="InterPro" id="IPR050706">
    <property type="entry name" value="Cyclic-di-GMP_PDE-like"/>
</dbReference>
<dbReference type="CDD" id="cd01948">
    <property type="entry name" value="EAL"/>
    <property type="match status" value="1"/>
</dbReference>
<sequence length="602" mass="66898">MLLGLSAVSGSVLTDAEQHLLDAITASASYAFQPVVNIHTGRAVGFEAFLTNVEAIGFDSVDALCDHAWNAGFLHRLDLSLRDRAIAQFVNAPACANTKIFFNIDRRLLDSSDHDAEQAIRVLDRHGLGAERVVFEFSQKREGTSSRHLVAALDACRDNNHCLAIDSFGRGDSELRTLYDHAPDFIKIDPFFVSGLADDSKKRQFMSAIVDLAHVLGTVVVAKGVERERDFLACRDIGCDLLQGYFVAHPTADPGELREVYDAIPNALARERRKNETDEPLISEHIEALRTMPIGADLTTVFETFRANKSQHLFPILHEDGSPAGLLRELDMKEFIYLQYGRDLLQNKAYGRSLKDFVIRCPIADINTEIERVLEMYSVSERGDGILITKDSRYVGFLTAEALLRIINDKNLRVAKDQNPLSNLPGNNSISDYVAHSLADIANGYDFVYFDFNDFKPFNDVYGFRQGDRAITLFADVMKRRSFGLPAFLGHVGGDDFFVGFRGIPRDLVEETVRSMLDEFERDASLLYSPEDRAAGGIETRDRHGQVRKFPLLSCCAGQIAISPGENRPDADTLMGLFAKAKSAAKKSETRLYTLNAAGKPV</sequence>
<dbReference type="EMBL" id="JABBNT010000002">
    <property type="protein sequence ID" value="NMM44185.1"/>
    <property type="molecule type" value="Genomic_DNA"/>
</dbReference>
<evidence type="ECO:0000259" key="2">
    <source>
        <dbReference type="PROSITE" id="PS50887"/>
    </source>
</evidence>
<dbReference type="PANTHER" id="PTHR33121">
    <property type="entry name" value="CYCLIC DI-GMP PHOSPHODIESTERASE PDEF"/>
    <property type="match status" value="1"/>
</dbReference>
<dbReference type="SUPFAM" id="SSF141868">
    <property type="entry name" value="EAL domain-like"/>
    <property type="match status" value="1"/>
</dbReference>
<dbReference type="PANTHER" id="PTHR33121:SF76">
    <property type="entry name" value="SIGNALING PROTEIN"/>
    <property type="match status" value="1"/>
</dbReference>
<organism evidence="3 4">
    <name type="scientific">Pacificispira spongiicola</name>
    <dbReference type="NCBI Taxonomy" id="2729598"/>
    <lineage>
        <taxon>Bacteria</taxon>
        <taxon>Pseudomonadati</taxon>
        <taxon>Pseudomonadota</taxon>
        <taxon>Alphaproteobacteria</taxon>
        <taxon>Rhodospirillales</taxon>
        <taxon>Rhodospirillaceae</taxon>
        <taxon>Pacificispira</taxon>
    </lineage>
</organism>
<feature type="domain" description="GGDEF" evidence="2">
    <location>
        <begin position="443"/>
        <end position="602"/>
    </location>
</feature>
<dbReference type="Pfam" id="PF00563">
    <property type="entry name" value="EAL"/>
    <property type="match status" value="1"/>
</dbReference>
<dbReference type="AlphaFoldDB" id="A0A7Y0DYZ5"/>
<keyword evidence="4" id="KW-1185">Reference proteome</keyword>
<dbReference type="Pfam" id="PF00990">
    <property type="entry name" value="GGDEF"/>
    <property type="match status" value="1"/>
</dbReference>
<dbReference type="GO" id="GO:0071111">
    <property type="term" value="F:cyclic-guanylate-specific phosphodiesterase activity"/>
    <property type="evidence" value="ECO:0007669"/>
    <property type="project" value="InterPro"/>
</dbReference>
<gene>
    <name evidence="3" type="ORF">HH303_06835</name>
</gene>
<evidence type="ECO:0000259" key="1">
    <source>
        <dbReference type="PROSITE" id="PS50883"/>
    </source>
</evidence>
<dbReference type="SMART" id="SM00052">
    <property type="entry name" value="EAL"/>
    <property type="match status" value="1"/>
</dbReference>
<reference evidence="3 4" key="1">
    <citation type="submission" date="2020-04" db="EMBL/GenBank/DDBJ databases">
        <title>Rhodospirillaceae bacterium KN72 isolated from deep sea.</title>
        <authorList>
            <person name="Zhang D.-C."/>
        </authorList>
    </citation>
    <scope>NUCLEOTIDE SEQUENCE [LARGE SCALE GENOMIC DNA]</scope>
    <source>
        <strain evidence="3 4">KN72</strain>
    </source>
</reference>
<dbReference type="InterPro" id="IPR035919">
    <property type="entry name" value="EAL_sf"/>
</dbReference>
<dbReference type="Gene3D" id="3.30.70.270">
    <property type="match status" value="1"/>
</dbReference>
<accession>A0A7Y0DYZ5</accession>
<evidence type="ECO:0000313" key="3">
    <source>
        <dbReference type="EMBL" id="NMM44185.1"/>
    </source>
</evidence>
<name>A0A7Y0DYZ5_9PROT</name>
<dbReference type="SUPFAM" id="SSF55073">
    <property type="entry name" value="Nucleotide cyclase"/>
    <property type="match status" value="1"/>
</dbReference>
<dbReference type="PROSITE" id="PS50887">
    <property type="entry name" value="GGDEF"/>
    <property type="match status" value="1"/>
</dbReference>
<dbReference type="SMART" id="SM00267">
    <property type="entry name" value="GGDEF"/>
    <property type="match status" value="1"/>
</dbReference>
<protein>
    <submittedName>
        <fullName evidence="3">EAL domain-containing protein</fullName>
    </submittedName>
</protein>
<dbReference type="Proteomes" id="UP000539372">
    <property type="component" value="Unassembled WGS sequence"/>
</dbReference>
<feature type="domain" description="EAL" evidence="1">
    <location>
        <begin position="9"/>
        <end position="264"/>
    </location>
</feature>
<dbReference type="SUPFAM" id="SSF54631">
    <property type="entry name" value="CBS-domain pair"/>
    <property type="match status" value="1"/>
</dbReference>
<evidence type="ECO:0000313" key="4">
    <source>
        <dbReference type="Proteomes" id="UP000539372"/>
    </source>
</evidence>
<dbReference type="InterPro" id="IPR029787">
    <property type="entry name" value="Nucleotide_cyclase"/>
</dbReference>
<dbReference type="InterPro" id="IPR046342">
    <property type="entry name" value="CBS_dom_sf"/>
</dbReference>
<dbReference type="PROSITE" id="PS50883">
    <property type="entry name" value="EAL"/>
    <property type="match status" value="1"/>
</dbReference>
<proteinExistence type="predicted"/>
<dbReference type="RefSeq" id="WP_169624486.1">
    <property type="nucleotide sequence ID" value="NZ_JABBNT010000002.1"/>
</dbReference>
<dbReference type="Gene3D" id="3.20.20.450">
    <property type="entry name" value="EAL domain"/>
    <property type="match status" value="1"/>
</dbReference>
<dbReference type="InterPro" id="IPR001633">
    <property type="entry name" value="EAL_dom"/>
</dbReference>
<comment type="caution">
    <text evidence="3">The sequence shown here is derived from an EMBL/GenBank/DDBJ whole genome shotgun (WGS) entry which is preliminary data.</text>
</comment>